<dbReference type="InterPro" id="IPR039261">
    <property type="entry name" value="FNR_nucleotide-bd"/>
</dbReference>
<keyword evidence="2" id="KW-1185">Reference proteome</keyword>
<dbReference type="EMBL" id="JAECZO010000386">
    <property type="protein sequence ID" value="KAK7199442.1"/>
    <property type="molecule type" value="Genomic_DNA"/>
</dbReference>
<accession>A0AAW0EYN4</accession>
<sequence>MLQLPASYRGLVKEPVADTPGKGRENGAVRGTAVEVATAPHLADGVFTCDIFVTRRGELQRFAPVPAPDAEHGNVERESVAACGGVAGRGVSPVSGSPAASAVNRGGRLRVQEGRPDVAGEIMRALTDASTGCVVGDVARKLVLVCGPEGMVADAAVAAAAIGVVVHSEEYLF</sequence>
<dbReference type="AlphaFoldDB" id="A0AAW0EYN4"/>
<dbReference type="Proteomes" id="UP001430356">
    <property type="component" value="Unassembled WGS sequence"/>
</dbReference>
<reference evidence="1 2" key="1">
    <citation type="journal article" date="2021" name="MBio">
        <title>A New Model Trypanosomatid, Novymonas esmeraldas: Genomic Perception of Its 'Candidatus Pandoraea novymonadis' Endosymbiont.</title>
        <authorList>
            <person name="Zakharova A."/>
            <person name="Saura A."/>
            <person name="Butenko A."/>
            <person name="Podesvova L."/>
            <person name="Warmusova S."/>
            <person name="Kostygov A.Y."/>
            <person name="Nenarokova A."/>
            <person name="Lukes J."/>
            <person name="Opperdoes F.R."/>
            <person name="Yurchenko V."/>
        </authorList>
    </citation>
    <scope>NUCLEOTIDE SEQUENCE [LARGE SCALE GENOMIC DNA]</scope>
    <source>
        <strain evidence="1 2">E262AT.01</strain>
    </source>
</reference>
<name>A0AAW0EYN4_9TRYP</name>
<protein>
    <submittedName>
        <fullName evidence="1">Uncharacterized protein</fullName>
    </submittedName>
</protein>
<gene>
    <name evidence="1" type="ORF">NESM_000919100</name>
</gene>
<organism evidence="1 2">
    <name type="scientific">Novymonas esmeraldas</name>
    <dbReference type="NCBI Taxonomy" id="1808958"/>
    <lineage>
        <taxon>Eukaryota</taxon>
        <taxon>Discoba</taxon>
        <taxon>Euglenozoa</taxon>
        <taxon>Kinetoplastea</taxon>
        <taxon>Metakinetoplastina</taxon>
        <taxon>Trypanosomatida</taxon>
        <taxon>Trypanosomatidae</taxon>
        <taxon>Novymonas</taxon>
    </lineage>
</organism>
<dbReference type="Gene3D" id="3.40.50.80">
    <property type="entry name" value="Nucleotide-binding domain of ferredoxin-NADP reductase (FNR) module"/>
    <property type="match status" value="1"/>
</dbReference>
<evidence type="ECO:0000313" key="1">
    <source>
        <dbReference type="EMBL" id="KAK7199442.1"/>
    </source>
</evidence>
<evidence type="ECO:0000313" key="2">
    <source>
        <dbReference type="Proteomes" id="UP001430356"/>
    </source>
</evidence>
<comment type="caution">
    <text evidence="1">The sequence shown here is derived from an EMBL/GenBank/DDBJ whole genome shotgun (WGS) entry which is preliminary data.</text>
</comment>
<proteinExistence type="predicted"/>